<proteinExistence type="predicted"/>
<accession>A0ABD2XXK1</accession>
<name>A0ABD2XXK1_9GENT</name>
<sequence length="109" mass="12333">MLRCYRQHNNQPLLVSLPIKKDVANATGQLETLKCPIDYSLVWSSKLSKIKQNGPGYIWYPIPHDGYEAVGYVVITIPEKPPLDKVRCIRSNLLRIVNLIIGFGVTVDQ</sequence>
<keyword evidence="2" id="KW-1185">Reference proteome</keyword>
<evidence type="ECO:0000313" key="1">
    <source>
        <dbReference type="EMBL" id="KAL3500099.1"/>
    </source>
</evidence>
<evidence type="ECO:0000313" key="2">
    <source>
        <dbReference type="Proteomes" id="UP001630127"/>
    </source>
</evidence>
<protein>
    <submittedName>
        <fullName evidence="1">Uncharacterized protein</fullName>
    </submittedName>
</protein>
<organism evidence="1 2">
    <name type="scientific">Cinchona calisaya</name>
    <dbReference type="NCBI Taxonomy" id="153742"/>
    <lineage>
        <taxon>Eukaryota</taxon>
        <taxon>Viridiplantae</taxon>
        <taxon>Streptophyta</taxon>
        <taxon>Embryophyta</taxon>
        <taxon>Tracheophyta</taxon>
        <taxon>Spermatophyta</taxon>
        <taxon>Magnoliopsida</taxon>
        <taxon>eudicotyledons</taxon>
        <taxon>Gunneridae</taxon>
        <taxon>Pentapetalae</taxon>
        <taxon>asterids</taxon>
        <taxon>lamiids</taxon>
        <taxon>Gentianales</taxon>
        <taxon>Rubiaceae</taxon>
        <taxon>Cinchonoideae</taxon>
        <taxon>Cinchoneae</taxon>
        <taxon>Cinchona</taxon>
    </lineage>
</organism>
<reference evidence="1 2" key="1">
    <citation type="submission" date="2024-11" db="EMBL/GenBank/DDBJ databases">
        <title>A near-complete genome assembly of Cinchona calisaya.</title>
        <authorList>
            <person name="Lian D.C."/>
            <person name="Zhao X.W."/>
            <person name="Wei L."/>
        </authorList>
    </citation>
    <scope>NUCLEOTIDE SEQUENCE [LARGE SCALE GENOMIC DNA]</scope>
    <source>
        <tissue evidence="1">Nenye</tissue>
    </source>
</reference>
<dbReference type="AlphaFoldDB" id="A0ABD2XXK1"/>
<comment type="caution">
    <text evidence="1">The sequence shown here is derived from an EMBL/GenBank/DDBJ whole genome shotgun (WGS) entry which is preliminary data.</text>
</comment>
<dbReference type="InterPro" id="IPR009291">
    <property type="entry name" value="Vps62"/>
</dbReference>
<dbReference type="EMBL" id="JBJUIK010000016">
    <property type="protein sequence ID" value="KAL3500099.1"/>
    <property type="molecule type" value="Genomic_DNA"/>
</dbReference>
<dbReference type="PANTHER" id="PTHR48152">
    <property type="entry name" value="F1C9.34 PROTEIN"/>
    <property type="match status" value="1"/>
</dbReference>
<dbReference type="PANTHER" id="PTHR48152:SF3">
    <property type="entry name" value="DUF946 FAMILY PROTEIN (DUF946)"/>
    <property type="match status" value="1"/>
</dbReference>
<dbReference type="Pfam" id="PF06101">
    <property type="entry name" value="Vps62"/>
    <property type="match status" value="1"/>
</dbReference>
<dbReference type="Proteomes" id="UP001630127">
    <property type="component" value="Unassembled WGS sequence"/>
</dbReference>
<gene>
    <name evidence="1" type="ORF">ACH5RR_039192</name>
</gene>